<protein>
    <submittedName>
        <fullName evidence="1">Uncharacterized protein</fullName>
    </submittedName>
</protein>
<name>L8J3E5_9GAMM</name>
<dbReference type="Proteomes" id="UP000011134">
    <property type="component" value="Unassembled WGS sequence"/>
</dbReference>
<gene>
    <name evidence="1" type="ORF">C942_03822</name>
</gene>
<sequence>MKGNHPSLFVLSVDRRGWQQHCLASKKPQFNPFTRYLNIIMPF</sequence>
<keyword evidence="2" id="KW-1185">Reference proteome</keyword>
<reference evidence="1 2" key="1">
    <citation type="submission" date="2012-12" db="EMBL/GenBank/DDBJ databases">
        <title>Genome Assembly of Photobacterium sp. AK15.</title>
        <authorList>
            <person name="Khatri I."/>
            <person name="Vaidya B."/>
            <person name="Srinivas T.N.R."/>
            <person name="Subramanian S."/>
            <person name="Pinnaka A."/>
        </authorList>
    </citation>
    <scope>NUCLEOTIDE SEQUENCE [LARGE SCALE GENOMIC DNA]</scope>
    <source>
        <strain evidence="1 2">AK15</strain>
    </source>
</reference>
<dbReference type="EMBL" id="AMZO01000042">
    <property type="protein sequence ID" value="ELR63380.1"/>
    <property type="molecule type" value="Genomic_DNA"/>
</dbReference>
<dbReference type="PATRIC" id="fig|1056511.3.peg.4636"/>
<proteinExistence type="predicted"/>
<evidence type="ECO:0000313" key="2">
    <source>
        <dbReference type="Proteomes" id="UP000011134"/>
    </source>
</evidence>
<accession>L8J3E5</accession>
<dbReference type="AlphaFoldDB" id="L8J3E5"/>
<comment type="caution">
    <text evidence="1">The sequence shown here is derived from an EMBL/GenBank/DDBJ whole genome shotgun (WGS) entry which is preliminary data.</text>
</comment>
<evidence type="ECO:0000313" key="1">
    <source>
        <dbReference type="EMBL" id="ELR63380.1"/>
    </source>
</evidence>
<organism evidence="1 2">
    <name type="scientific">Photobacterium marinum</name>
    <dbReference type="NCBI Taxonomy" id="1056511"/>
    <lineage>
        <taxon>Bacteria</taxon>
        <taxon>Pseudomonadati</taxon>
        <taxon>Pseudomonadota</taxon>
        <taxon>Gammaproteobacteria</taxon>
        <taxon>Vibrionales</taxon>
        <taxon>Vibrionaceae</taxon>
        <taxon>Photobacterium</taxon>
    </lineage>
</organism>